<dbReference type="EMBL" id="CAJJDN010000042">
    <property type="protein sequence ID" value="CAD8081409.1"/>
    <property type="molecule type" value="Genomic_DNA"/>
</dbReference>
<comment type="caution">
    <text evidence="1">The sequence shown here is derived from an EMBL/GenBank/DDBJ whole genome shotgun (WGS) entry which is preliminary data.</text>
</comment>
<accession>A0A8S1MPB6</accession>
<dbReference type="Proteomes" id="UP000692954">
    <property type="component" value="Unassembled WGS sequence"/>
</dbReference>
<gene>
    <name evidence="1" type="ORF">PSON_ATCC_30995.1.T0420007</name>
</gene>
<dbReference type="AlphaFoldDB" id="A0A8S1MPB6"/>
<keyword evidence="2" id="KW-1185">Reference proteome</keyword>
<reference evidence="1" key="1">
    <citation type="submission" date="2021-01" db="EMBL/GenBank/DDBJ databases">
        <authorList>
            <consortium name="Genoscope - CEA"/>
            <person name="William W."/>
        </authorList>
    </citation>
    <scope>NUCLEOTIDE SEQUENCE</scope>
</reference>
<evidence type="ECO:0000313" key="2">
    <source>
        <dbReference type="Proteomes" id="UP000692954"/>
    </source>
</evidence>
<proteinExistence type="predicted"/>
<organism evidence="1 2">
    <name type="scientific">Paramecium sonneborni</name>
    <dbReference type="NCBI Taxonomy" id="65129"/>
    <lineage>
        <taxon>Eukaryota</taxon>
        <taxon>Sar</taxon>
        <taxon>Alveolata</taxon>
        <taxon>Ciliophora</taxon>
        <taxon>Intramacronucleata</taxon>
        <taxon>Oligohymenophorea</taxon>
        <taxon>Peniculida</taxon>
        <taxon>Parameciidae</taxon>
        <taxon>Paramecium</taxon>
    </lineage>
</organism>
<sequence length="93" mass="11279">MKLNINKCAYMANKIDSEMEQIGCQKVDKYKYLVIKHYMKTNGYIKDMLETQNIGQITTFQTNYEIMERIRQTIFRLYITYIMDVKQVNYKKI</sequence>
<protein>
    <submittedName>
        <fullName evidence="1">Uncharacterized protein</fullName>
    </submittedName>
</protein>
<evidence type="ECO:0000313" key="1">
    <source>
        <dbReference type="EMBL" id="CAD8081409.1"/>
    </source>
</evidence>
<name>A0A8S1MPB6_9CILI</name>